<dbReference type="GO" id="GO:0009897">
    <property type="term" value="C:external side of plasma membrane"/>
    <property type="evidence" value="ECO:0007669"/>
    <property type="project" value="TreeGrafter"/>
</dbReference>
<protein>
    <recommendedName>
        <fullName evidence="5">Ig-like domain-containing protein</fullName>
    </recommendedName>
</protein>
<dbReference type="Gene3D" id="2.60.40.10">
    <property type="entry name" value="Immunoglobulins"/>
    <property type="match status" value="2"/>
</dbReference>
<accession>A0A226MKR1</accession>
<organism evidence="6 7">
    <name type="scientific">Callipepla squamata</name>
    <name type="common">Scaled quail</name>
    <dbReference type="NCBI Taxonomy" id="9009"/>
    <lineage>
        <taxon>Eukaryota</taxon>
        <taxon>Metazoa</taxon>
        <taxon>Chordata</taxon>
        <taxon>Craniata</taxon>
        <taxon>Vertebrata</taxon>
        <taxon>Euteleostomi</taxon>
        <taxon>Archelosauria</taxon>
        <taxon>Archosauria</taxon>
        <taxon>Dinosauria</taxon>
        <taxon>Saurischia</taxon>
        <taxon>Theropoda</taxon>
        <taxon>Coelurosauria</taxon>
        <taxon>Aves</taxon>
        <taxon>Neognathae</taxon>
        <taxon>Galloanserae</taxon>
        <taxon>Galliformes</taxon>
        <taxon>Odontophoridae</taxon>
        <taxon>Callipepla</taxon>
    </lineage>
</organism>
<proteinExistence type="predicted"/>
<evidence type="ECO:0000256" key="3">
    <source>
        <dbReference type="ARBA" id="ARBA00023136"/>
    </source>
</evidence>
<keyword evidence="4" id="KW-0325">Glycoprotein</keyword>
<dbReference type="PANTHER" id="PTHR12080:SF18">
    <property type="entry name" value="SLAM FAMILY MEMBER 9"/>
    <property type="match status" value="1"/>
</dbReference>
<keyword evidence="3" id="KW-0472">Membrane</keyword>
<comment type="caution">
    <text evidence="6">The sequence shown here is derived from an EMBL/GenBank/DDBJ whole genome shotgun (WGS) entry which is preliminary data.</text>
</comment>
<reference evidence="6 7" key="1">
    <citation type="submission" date="2016-07" db="EMBL/GenBank/DDBJ databases">
        <title>Disparate Historic Effective Population Sizes Predicted by Modern Levels of Genome Diversity for the Scaled Quail (Callipepla squamata) and the Northern Bobwhite (Colinus virginianus): Inferences from First and Second Generation Draft Genome Assemblies for Sympatric New World Quail.</title>
        <authorList>
            <person name="Oldeschulte D.L."/>
            <person name="Halley Y.A."/>
            <person name="Bhattarai E.K."/>
            <person name="Brashear W.A."/>
            <person name="Hill J."/>
            <person name="Metz R.P."/>
            <person name="Johnson C.D."/>
            <person name="Rollins D."/>
            <person name="Peterson M.J."/>
            <person name="Bickhart D.M."/>
            <person name="Decker J.E."/>
            <person name="Seabury C.M."/>
        </authorList>
    </citation>
    <scope>NUCLEOTIDE SEQUENCE [LARGE SCALE GENOMIC DNA]</scope>
    <source>
        <strain evidence="6 7">Texas</strain>
        <tissue evidence="6">Leg muscle</tissue>
    </source>
</reference>
<dbReference type="InterPro" id="IPR036179">
    <property type="entry name" value="Ig-like_dom_sf"/>
</dbReference>
<dbReference type="Proteomes" id="UP000198323">
    <property type="component" value="Unassembled WGS sequence"/>
</dbReference>
<evidence type="ECO:0000256" key="2">
    <source>
        <dbReference type="ARBA" id="ARBA00022729"/>
    </source>
</evidence>
<comment type="subcellular location">
    <subcellularLocation>
        <location evidence="1">Membrane</location>
    </subcellularLocation>
</comment>
<feature type="domain" description="Ig-like" evidence="5">
    <location>
        <begin position="101"/>
        <end position="172"/>
    </location>
</feature>
<name>A0A226MKR1_CALSU</name>
<keyword evidence="2" id="KW-0732">Signal</keyword>
<evidence type="ECO:0000256" key="1">
    <source>
        <dbReference type="ARBA" id="ARBA00004370"/>
    </source>
</evidence>
<evidence type="ECO:0000259" key="5">
    <source>
        <dbReference type="PROSITE" id="PS50835"/>
    </source>
</evidence>
<evidence type="ECO:0000256" key="4">
    <source>
        <dbReference type="ARBA" id="ARBA00023180"/>
    </source>
</evidence>
<dbReference type="PANTHER" id="PTHR12080">
    <property type="entry name" value="SIGNALING LYMPHOCYTIC ACTIVATION MOLECULE"/>
    <property type="match status" value="1"/>
</dbReference>
<dbReference type="InterPro" id="IPR007110">
    <property type="entry name" value="Ig-like_dom"/>
</dbReference>
<sequence length="211" mass="23660">MTHVKGLIGGVAFLSPRTQGSFYRVEWRYGKDLKIASRDSGEEVRYPNGSYVGRLKLFPNNTLRIDHLQKKDSNTYWVYMEDSAGREHPESIQLQVYDAVPKPTVEHILDKSTSESCKVTLNCFVELEDVTYEWLPPRRVIANAGSELSLSFNPSVEIYTCVASNPVSSNSSRLIHRHPCSWEAELPDATASTKNSVLVSLGCLLLLLTLP</sequence>
<dbReference type="InterPro" id="IPR013783">
    <property type="entry name" value="Ig-like_fold"/>
</dbReference>
<dbReference type="PROSITE" id="PS50835">
    <property type="entry name" value="IG_LIKE"/>
    <property type="match status" value="1"/>
</dbReference>
<evidence type="ECO:0000313" key="6">
    <source>
        <dbReference type="EMBL" id="OXB55877.1"/>
    </source>
</evidence>
<dbReference type="GO" id="GO:0042110">
    <property type="term" value="P:T cell activation"/>
    <property type="evidence" value="ECO:0007669"/>
    <property type="project" value="TreeGrafter"/>
</dbReference>
<dbReference type="InterPro" id="IPR015631">
    <property type="entry name" value="CD2/SLAM_rcpt"/>
</dbReference>
<gene>
    <name evidence="6" type="ORF">ASZ78_012126</name>
</gene>
<dbReference type="EMBL" id="MCFN01000686">
    <property type="protein sequence ID" value="OXB55877.1"/>
    <property type="molecule type" value="Genomic_DNA"/>
</dbReference>
<dbReference type="STRING" id="9009.A0A226MKR1"/>
<evidence type="ECO:0000313" key="7">
    <source>
        <dbReference type="Proteomes" id="UP000198323"/>
    </source>
</evidence>
<dbReference type="AlphaFoldDB" id="A0A226MKR1"/>
<keyword evidence="7" id="KW-1185">Reference proteome</keyword>
<dbReference type="OrthoDB" id="9835793at2759"/>
<dbReference type="SUPFAM" id="SSF48726">
    <property type="entry name" value="Immunoglobulin"/>
    <property type="match status" value="2"/>
</dbReference>